<evidence type="ECO:0000256" key="3">
    <source>
        <dbReference type="ARBA" id="ARBA00022475"/>
    </source>
</evidence>
<feature type="transmembrane region" description="Helical" evidence="9">
    <location>
        <begin position="6"/>
        <end position="25"/>
    </location>
</feature>
<evidence type="ECO:0000256" key="8">
    <source>
        <dbReference type="ARBA" id="ARBA00023201"/>
    </source>
</evidence>
<dbReference type="NCBIfam" id="TIGR00773">
    <property type="entry name" value="NhaA"/>
    <property type="match status" value="1"/>
</dbReference>
<keyword evidence="9" id="KW-0813">Transport</keyword>
<dbReference type="Proteomes" id="UP001235030">
    <property type="component" value="Chromosome"/>
</dbReference>
<dbReference type="PANTHER" id="PTHR30341">
    <property type="entry name" value="SODIUM ION/PROTON ANTIPORTER NHAA-RELATED"/>
    <property type="match status" value="1"/>
</dbReference>
<keyword evidence="7 9" id="KW-0472">Membrane</keyword>
<evidence type="ECO:0000256" key="7">
    <source>
        <dbReference type="ARBA" id="ARBA00023136"/>
    </source>
</evidence>
<proteinExistence type="inferred from homology"/>
<dbReference type="InterPro" id="IPR023171">
    <property type="entry name" value="Na/H_antiporter_dom_sf"/>
</dbReference>
<sequence length="336" mass="36644">MIGDFNLHAIINDFLMAIFFLYVGLEIKKEMLEGSLSSFKKASFPVIASLGGVIVPAIIFMMINRNTHYLPGVGVAISTDIAFVIGIFMLFKSKLNSNLKIFLLSLAVVDDLISILAIVFLYSAKINMTAVMISVVILLILMTLNKVFKVDNLYVYLFVGLLLWYFVYSSGIHATISGVLLAATIPSRKTDGEESTAVKLEHKLGKLSNLIILPLFAFANTSIVLNLNINVTDASNLVMGIICGLVIGKPLGVVSFSYIATKLHIAEKDSWISITEVALLTGIGFTMSIFVSELAFAYDENVINLAKISILTASMISIMLIHMALTLKHSPVGLMH</sequence>
<comment type="function">
    <text evidence="9">Na(+)/H(+) antiporter that extrudes sodium in exchange for external protons.</text>
</comment>
<reference evidence="10 11" key="1">
    <citation type="submission" date="2022-07" db="EMBL/GenBank/DDBJ databases">
        <title>Genome sequence of Terrisporobacter mayombei DSM6539.</title>
        <authorList>
            <person name="Boeer T."/>
            <person name="Bengelsdorf F.R."/>
            <person name="Daniel R."/>
            <person name="Poehlein A."/>
        </authorList>
    </citation>
    <scope>NUCLEOTIDE SEQUENCE [LARGE SCALE GENOMIC DNA]</scope>
    <source>
        <strain evidence="10 11">DSM 6539</strain>
    </source>
</reference>
<keyword evidence="3 9" id="KW-1003">Cell membrane</keyword>
<protein>
    <recommendedName>
        <fullName evidence="9">Na(+)/H(+) antiporter NhaA</fullName>
    </recommendedName>
    <alternativeName>
        <fullName evidence="9">Sodium/proton antiporter NhaA</fullName>
    </alternativeName>
</protein>
<dbReference type="HAMAP" id="MF_01844">
    <property type="entry name" value="NhaA"/>
    <property type="match status" value="1"/>
</dbReference>
<keyword evidence="8 9" id="KW-0739">Sodium transport</keyword>
<feature type="transmembrane region" description="Helical" evidence="9">
    <location>
        <begin position="155"/>
        <end position="187"/>
    </location>
</feature>
<keyword evidence="2 9" id="KW-0050">Antiport</keyword>
<keyword evidence="11" id="KW-1185">Reference proteome</keyword>
<evidence type="ECO:0000256" key="5">
    <source>
        <dbReference type="ARBA" id="ARBA00022989"/>
    </source>
</evidence>
<feature type="transmembrane region" description="Helical" evidence="9">
    <location>
        <begin position="207"/>
        <end position="225"/>
    </location>
</feature>
<evidence type="ECO:0000256" key="4">
    <source>
        <dbReference type="ARBA" id="ARBA00022692"/>
    </source>
</evidence>
<keyword evidence="9" id="KW-0406">Ion transport</keyword>
<evidence type="ECO:0000256" key="6">
    <source>
        <dbReference type="ARBA" id="ARBA00023053"/>
    </source>
</evidence>
<comment type="similarity">
    <text evidence="9">Belongs to the NhaA Na(+)/H(+) (TC 2.A.33) antiporter family.</text>
</comment>
<feature type="transmembrane region" description="Helical" evidence="9">
    <location>
        <begin position="271"/>
        <end position="296"/>
    </location>
</feature>
<dbReference type="PANTHER" id="PTHR30341:SF0">
    <property type="entry name" value="NA(+)_H(+) ANTIPORTER NHAA"/>
    <property type="match status" value="1"/>
</dbReference>
<comment type="subcellular location">
    <subcellularLocation>
        <location evidence="1">Cell inner membrane</location>
        <topology evidence="1">Multi-pass membrane protein</topology>
    </subcellularLocation>
    <subcellularLocation>
        <location evidence="9">Cell membrane</location>
        <topology evidence="9">Multi-pass membrane protein</topology>
    </subcellularLocation>
</comment>
<feature type="transmembrane region" description="Helical" evidence="9">
    <location>
        <begin position="237"/>
        <end position="259"/>
    </location>
</feature>
<dbReference type="EMBL" id="CP101637">
    <property type="protein sequence ID" value="WMT83196.1"/>
    <property type="molecule type" value="Genomic_DNA"/>
</dbReference>
<evidence type="ECO:0000256" key="1">
    <source>
        <dbReference type="ARBA" id="ARBA00004429"/>
    </source>
</evidence>
<name>A0ABY9Q5B4_9FIRM</name>
<evidence type="ECO:0000313" key="11">
    <source>
        <dbReference type="Proteomes" id="UP001235030"/>
    </source>
</evidence>
<comment type="catalytic activity">
    <reaction evidence="9">
        <text>Na(+)(in) + 2 H(+)(out) = Na(+)(out) + 2 H(+)(in)</text>
        <dbReference type="Rhea" id="RHEA:29251"/>
        <dbReference type="ChEBI" id="CHEBI:15378"/>
        <dbReference type="ChEBI" id="CHEBI:29101"/>
    </reaction>
</comment>
<evidence type="ECO:0000256" key="9">
    <source>
        <dbReference type="HAMAP-Rule" id="MF_01844"/>
    </source>
</evidence>
<gene>
    <name evidence="10" type="primary">nhaA_2</name>
    <name evidence="9" type="synonym">nhaA</name>
    <name evidence="10" type="ORF">TEMA_36970</name>
</gene>
<keyword evidence="4 9" id="KW-0812">Transmembrane</keyword>
<evidence type="ECO:0000313" key="10">
    <source>
        <dbReference type="EMBL" id="WMT83196.1"/>
    </source>
</evidence>
<keyword evidence="5 9" id="KW-1133">Transmembrane helix</keyword>
<keyword evidence="6 9" id="KW-0915">Sodium</keyword>
<feature type="transmembrane region" description="Helical" evidence="9">
    <location>
        <begin position="69"/>
        <end position="91"/>
    </location>
</feature>
<accession>A0ABY9Q5B4</accession>
<dbReference type="InterPro" id="IPR004670">
    <property type="entry name" value="NhaA"/>
</dbReference>
<organism evidence="10 11">
    <name type="scientific">Terrisporobacter mayombei</name>
    <dbReference type="NCBI Taxonomy" id="1541"/>
    <lineage>
        <taxon>Bacteria</taxon>
        <taxon>Bacillati</taxon>
        <taxon>Bacillota</taxon>
        <taxon>Clostridia</taxon>
        <taxon>Peptostreptococcales</taxon>
        <taxon>Peptostreptococcaceae</taxon>
        <taxon>Terrisporobacter</taxon>
    </lineage>
</organism>
<feature type="transmembrane region" description="Helical" evidence="9">
    <location>
        <begin position="103"/>
        <end position="122"/>
    </location>
</feature>
<feature type="transmembrane region" description="Helical" evidence="9">
    <location>
        <begin position="308"/>
        <end position="327"/>
    </location>
</feature>
<evidence type="ECO:0000256" key="2">
    <source>
        <dbReference type="ARBA" id="ARBA00022449"/>
    </source>
</evidence>
<dbReference type="Pfam" id="PF06965">
    <property type="entry name" value="Na_H_antiport_1"/>
    <property type="match status" value="1"/>
</dbReference>
<feature type="transmembrane region" description="Helical" evidence="9">
    <location>
        <begin position="46"/>
        <end position="63"/>
    </location>
</feature>
<dbReference type="Gene3D" id="1.20.1530.10">
    <property type="entry name" value="Na+/H+ antiporter like domain"/>
    <property type="match status" value="1"/>
</dbReference>